<dbReference type="SUPFAM" id="SSF54593">
    <property type="entry name" value="Glyoxalase/Bleomycin resistance protein/Dihydroxybiphenyl dioxygenase"/>
    <property type="match status" value="1"/>
</dbReference>
<gene>
    <name evidence="2" type="ORF">SERN_0622</name>
</gene>
<organism evidence="2 3">
    <name type="scientific">Serinibacter arcticus</name>
    <dbReference type="NCBI Taxonomy" id="1655435"/>
    <lineage>
        <taxon>Bacteria</taxon>
        <taxon>Bacillati</taxon>
        <taxon>Actinomycetota</taxon>
        <taxon>Actinomycetes</taxon>
        <taxon>Micrococcales</taxon>
        <taxon>Beutenbergiaceae</taxon>
        <taxon>Serinibacter</taxon>
    </lineage>
</organism>
<name>A0A4Z1E557_9MICO</name>
<dbReference type="InterPro" id="IPR037523">
    <property type="entry name" value="VOC_core"/>
</dbReference>
<sequence length="123" mass="12954">MVSISSGWAGYAAPDLDVAQAFYTGLGITVERDDEMAMLSLKLTADVSIYLKPDHVPATFTVLNLLVDDLEAAVDGAVAAGATFERYEGFEQDERGIARGPVGPAIAWTTDPAGNVVAFIESS</sequence>
<dbReference type="Proteomes" id="UP000297318">
    <property type="component" value="Unassembled WGS sequence"/>
</dbReference>
<dbReference type="PROSITE" id="PS51819">
    <property type="entry name" value="VOC"/>
    <property type="match status" value="1"/>
</dbReference>
<comment type="caution">
    <text evidence="2">The sequence shown here is derived from an EMBL/GenBank/DDBJ whole genome shotgun (WGS) entry which is preliminary data.</text>
</comment>
<dbReference type="RefSeq" id="WP_135848635.1">
    <property type="nucleotide sequence ID" value="NZ_RHPJ01000001.1"/>
</dbReference>
<evidence type="ECO:0000259" key="1">
    <source>
        <dbReference type="PROSITE" id="PS51819"/>
    </source>
</evidence>
<dbReference type="InterPro" id="IPR029068">
    <property type="entry name" value="Glyas_Bleomycin-R_OHBP_Dase"/>
</dbReference>
<dbReference type="AlphaFoldDB" id="A0A4Z1E557"/>
<protein>
    <submittedName>
        <fullName evidence="2">Putative cell wall protein</fullName>
    </submittedName>
</protein>
<accession>A0A4Z1E557</accession>
<evidence type="ECO:0000313" key="3">
    <source>
        <dbReference type="Proteomes" id="UP000297318"/>
    </source>
</evidence>
<keyword evidence="3" id="KW-1185">Reference proteome</keyword>
<dbReference type="EMBL" id="RHPJ01000001">
    <property type="protein sequence ID" value="TGO06430.1"/>
    <property type="molecule type" value="Genomic_DNA"/>
</dbReference>
<proteinExistence type="predicted"/>
<evidence type="ECO:0000313" key="2">
    <source>
        <dbReference type="EMBL" id="TGO06430.1"/>
    </source>
</evidence>
<dbReference type="Gene3D" id="3.10.180.10">
    <property type="entry name" value="2,3-Dihydroxybiphenyl 1,2-Dioxygenase, domain 1"/>
    <property type="match status" value="1"/>
</dbReference>
<dbReference type="OrthoDB" id="9804907at2"/>
<feature type="domain" description="VOC" evidence="1">
    <location>
        <begin position="5"/>
        <end position="122"/>
    </location>
</feature>
<reference evidence="2 3" key="1">
    <citation type="submission" date="2018-11" db="EMBL/GenBank/DDBJ databases">
        <title>Complete genome sequencing of the Actinobacteria Serinibacter sp. K3-2.</title>
        <authorList>
            <person name="Rakitin A.L."/>
            <person name="Beletsky A.V."/>
            <person name="Mardanov A.V."/>
            <person name="Ravin N.V."/>
            <person name="Gromova A.S."/>
            <person name="Filippova S.N."/>
            <person name="Gal'Chenko V.F."/>
        </authorList>
    </citation>
    <scope>NUCLEOTIDE SEQUENCE [LARGE SCALE GENOMIC DNA]</scope>
    <source>
        <strain evidence="2 3">K3-2</strain>
    </source>
</reference>